<comment type="caution">
    <text evidence="3">The sequence shown here is derived from an EMBL/GenBank/DDBJ whole genome shotgun (WGS) entry which is preliminary data.</text>
</comment>
<feature type="signal peptide" evidence="1">
    <location>
        <begin position="1"/>
        <end position="21"/>
    </location>
</feature>
<feature type="chain" id="PRO_5037241608" description="Secretion system C-terminal sorting domain-containing protein" evidence="1">
    <location>
        <begin position="22"/>
        <end position="861"/>
    </location>
</feature>
<name>A0A916JIR6_9BACT</name>
<organism evidence="3 4">
    <name type="scientific">Dyadobacter helix</name>
    <dbReference type="NCBI Taxonomy" id="2822344"/>
    <lineage>
        <taxon>Bacteria</taxon>
        <taxon>Pseudomonadati</taxon>
        <taxon>Bacteroidota</taxon>
        <taxon>Cytophagia</taxon>
        <taxon>Cytophagales</taxon>
        <taxon>Spirosomataceae</taxon>
        <taxon>Dyadobacter</taxon>
    </lineage>
</organism>
<sequence>MQKSLTFLSLLLVVWAVPSFSETKAHPETSKQQVDLVPHTILSGPDANGVLYVKKGSSGTGDSWGNALGELADALKLAKSDATVKQIWVSKGTYKPLYTPDDGRAFADSAGLVAMSRDHRERTFLLVPGVSLYGGFDPDNGITDLTHARILPNLTKNELGGEIKGTVLSGDNNNDDAISGTAPYHQLLNNVDNTSSILMATGSSQLVVDGFTVRGGASRTIQRDRYVDGTWIYSGSEGGGGLLACNAANLSVKNVSFYSNFAVIGGAVFLTECNVMSFTDVSFYRNIGGWGGALTHFDEELRNRVSLTRATVAENRSDSFGTVSSHGVLTASQCTFYGNEGELGTLYLAGYGPNRVANSLFFNNPAGGITMKNWAIIEGTPYQTDMRIINTTIVDNGKYGIYADTYNAQFINCIVHNNSLGAYYQGYDIKVFNSLMQGRFGITGDGANSRYTDPMFVDAANGDYRLRACSPAIDAGVDTYSATFSSDLDGNARKFGSSNTDIGAFEFSGTALTANDLLAGDAIEADAAIPNVSTAIRTINSDCRVVATVQSWGGTLNVSGDVHGKVWVDVTPNSKYVRRHFEITPVTNPNGVTGSVTLYFTQADFDAFNADNDVELPHDPTDTGNNKANVLIEKRGGQSSDDSGTPNSYPGTVQTITPAEVFWNPVSQIWEVQFITAGFSGFFLKTTSSPLPVRWISFTGRPDDQGRSVLRWEADEVGVASYTVERSYDARLFTKVDEVTAVGTGRQSYTLTDQQIPYGQVYYRILQKDLDGSFSYSKIISLTGREGAPISVYPNPARGEVTVELQSDYTTKKLKITNTNGLLVGEAEVKDKKVSIDLTGLAPGLYLIQTEDGRVMKLVAE</sequence>
<evidence type="ECO:0000256" key="1">
    <source>
        <dbReference type="SAM" id="SignalP"/>
    </source>
</evidence>
<accession>A0A916JIR6</accession>
<dbReference type="NCBIfam" id="NF041518">
    <property type="entry name" value="choice_anch_Q"/>
    <property type="match status" value="1"/>
</dbReference>
<dbReference type="NCBIfam" id="TIGR04183">
    <property type="entry name" value="Por_Secre_tail"/>
    <property type="match status" value="1"/>
</dbReference>
<reference evidence="3" key="1">
    <citation type="submission" date="2021-04" db="EMBL/GenBank/DDBJ databases">
        <authorList>
            <person name="Rodrigo-Torres L."/>
            <person name="Arahal R. D."/>
            <person name="Lucena T."/>
        </authorList>
    </citation>
    <scope>NUCLEOTIDE SEQUENCE</scope>
    <source>
        <strain evidence="3">CECT 9275</strain>
    </source>
</reference>
<protein>
    <recommendedName>
        <fullName evidence="2">Secretion system C-terminal sorting domain-containing protein</fullName>
    </recommendedName>
</protein>
<proteinExistence type="predicted"/>
<dbReference type="InterPro" id="IPR026444">
    <property type="entry name" value="Secre_tail"/>
</dbReference>
<dbReference type="AlphaFoldDB" id="A0A916JIR6"/>
<dbReference type="EMBL" id="CAJRAF010000004">
    <property type="protein sequence ID" value="CAG5016714.1"/>
    <property type="molecule type" value="Genomic_DNA"/>
</dbReference>
<dbReference type="InterPro" id="IPR011050">
    <property type="entry name" value="Pectin_lyase_fold/virulence"/>
</dbReference>
<evidence type="ECO:0000259" key="2">
    <source>
        <dbReference type="Pfam" id="PF18962"/>
    </source>
</evidence>
<dbReference type="InterPro" id="IPR012334">
    <property type="entry name" value="Pectin_lyas_fold"/>
</dbReference>
<evidence type="ECO:0000313" key="3">
    <source>
        <dbReference type="EMBL" id="CAG5016714.1"/>
    </source>
</evidence>
<dbReference type="SUPFAM" id="SSF51126">
    <property type="entry name" value="Pectin lyase-like"/>
    <property type="match status" value="1"/>
</dbReference>
<feature type="domain" description="Secretion system C-terminal sorting" evidence="2">
    <location>
        <begin position="792"/>
        <end position="854"/>
    </location>
</feature>
<evidence type="ECO:0000313" key="4">
    <source>
        <dbReference type="Proteomes" id="UP000680038"/>
    </source>
</evidence>
<dbReference type="InterPro" id="IPR059226">
    <property type="entry name" value="Choice_anch_Q_dom"/>
</dbReference>
<keyword evidence="1" id="KW-0732">Signal</keyword>
<dbReference type="Pfam" id="PF18962">
    <property type="entry name" value="Por_Secre_tail"/>
    <property type="match status" value="1"/>
</dbReference>
<dbReference type="Proteomes" id="UP000680038">
    <property type="component" value="Unassembled WGS sequence"/>
</dbReference>
<gene>
    <name evidence="3" type="ORF">DYBT9275_05617</name>
</gene>
<dbReference type="RefSeq" id="WP_215241984.1">
    <property type="nucleotide sequence ID" value="NZ_CAJRAF010000004.1"/>
</dbReference>
<keyword evidence="4" id="KW-1185">Reference proteome</keyword>
<dbReference type="Gene3D" id="2.160.20.10">
    <property type="entry name" value="Single-stranded right-handed beta-helix, Pectin lyase-like"/>
    <property type="match status" value="1"/>
</dbReference>